<gene>
    <name evidence="3" type="ORF">FALBO_13565</name>
</gene>
<feature type="domain" description="Beta-lactamase-related" evidence="2">
    <location>
        <begin position="17"/>
        <end position="399"/>
    </location>
</feature>
<reference evidence="3 4" key="1">
    <citation type="submission" date="2020-01" db="EMBL/GenBank/DDBJ databases">
        <title>Identification and distribution of gene clusters putatively required for synthesis of sphingolipid metabolism inhibitors in phylogenetically diverse species of the filamentous fungus Fusarium.</title>
        <authorList>
            <person name="Kim H.-S."/>
            <person name="Busman M."/>
            <person name="Brown D.W."/>
            <person name="Divon H."/>
            <person name="Uhlig S."/>
            <person name="Proctor R.H."/>
        </authorList>
    </citation>
    <scope>NUCLEOTIDE SEQUENCE [LARGE SCALE GENOMIC DNA]</scope>
    <source>
        <strain evidence="3 4">NRRL 20459</strain>
    </source>
</reference>
<proteinExistence type="inferred from homology"/>
<comment type="caution">
    <text evidence="3">The sequence shown here is derived from an EMBL/GenBank/DDBJ whole genome shotgun (WGS) entry which is preliminary data.</text>
</comment>
<dbReference type="PANTHER" id="PTHR46825">
    <property type="entry name" value="D-ALANYL-D-ALANINE-CARBOXYPEPTIDASE/ENDOPEPTIDASE AMPH"/>
    <property type="match status" value="1"/>
</dbReference>
<dbReference type="AlphaFoldDB" id="A0A8H4L210"/>
<name>A0A8H4L210_9HYPO</name>
<dbReference type="InterPro" id="IPR001466">
    <property type="entry name" value="Beta-lactam-related"/>
</dbReference>
<dbReference type="InterPro" id="IPR012338">
    <property type="entry name" value="Beta-lactam/transpept-like"/>
</dbReference>
<dbReference type="EMBL" id="JAADYS010002116">
    <property type="protein sequence ID" value="KAF4459673.1"/>
    <property type="molecule type" value="Genomic_DNA"/>
</dbReference>
<accession>A0A8H4L210</accession>
<dbReference type="Gene3D" id="3.40.710.10">
    <property type="entry name" value="DD-peptidase/beta-lactamase superfamily"/>
    <property type="match status" value="1"/>
</dbReference>
<protein>
    <submittedName>
        <fullName evidence="3">Penicillin-binding</fullName>
    </submittedName>
</protein>
<evidence type="ECO:0000313" key="4">
    <source>
        <dbReference type="Proteomes" id="UP000554235"/>
    </source>
</evidence>
<evidence type="ECO:0000313" key="3">
    <source>
        <dbReference type="EMBL" id="KAF4459673.1"/>
    </source>
</evidence>
<evidence type="ECO:0000256" key="1">
    <source>
        <dbReference type="ARBA" id="ARBA00038215"/>
    </source>
</evidence>
<evidence type="ECO:0000259" key="2">
    <source>
        <dbReference type="Pfam" id="PF00144"/>
    </source>
</evidence>
<dbReference type="SUPFAM" id="SSF56601">
    <property type="entry name" value="beta-lactamase/transpeptidase-like"/>
    <property type="match status" value="1"/>
</dbReference>
<keyword evidence="4" id="KW-1185">Reference proteome</keyword>
<sequence>MAEMKERLEKAFKEVNELLEICGVASISIGVLHEGNTLFTRSVGLRNVEEDLPATPETTYLLASCSKSFLSAATGILVNEGKVAWNDPVSKHVPGFDPVGDPQIGAKATIRDALRHTTGLSRPQIFLLGPNCSIVAKEEDYVGLVNCAPTENDAGQRFNSWWWYNNLPYGLTSLALQNAAGKRYSDLLRERIIKPLGMNNTAVSAADLSANPDRAHGYAKLGNGDYVRLNTGDAYTTENHAPVLGFIGVQSSVVDLLKFSAASMDAFAQEQDGIETTVQANPLKEMSTIWNVQWTRPTEDGFDNQLAFALGWYRGYLPTSGLGYVGMNYRVKDQDTAEYDRRYILGRDSPRRFFVGHQGNANGYASAMYLAPESKSAVVALSNGQNLGDAADFAAKIMLQALFDTKPHVDHLELARKEAALHRHWYEDVLVDWLAHSDVVHKERPLSDYVGDYHGYNTTVSIFEREETGHLALTINGHTESMCDLELYAQDQYSFLPRTRDVWLKNGMMDYEHYFVGVLRFRRDSSGTIEGLKWEYEPEDVAWFSKVQGEKAKGSLLMRSVGSILA</sequence>
<dbReference type="Pfam" id="PF00144">
    <property type="entry name" value="Beta-lactamase"/>
    <property type="match status" value="1"/>
</dbReference>
<dbReference type="InterPro" id="IPR050491">
    <property type="entry name" value="AmpC-like"/>
</dbReference>
<comment type="similarity">
    <text evidence="1">Belongs to the peptidase S12 family.</text>
</comment>
<organism evidence="3 4">
    <name type="scientific">Fusarium albosuccineum</name>
    <dbReference type="NCBI Taxonomy" id="1237068"/>
    <lineage>
        <taxon>Eukaryota</taxon>
        <taxon>Fungi</taxon>
        <taxon>Dikarya</taxon>
        <taxon>Ascomycota</taxon>
        <taxon>Pezizomycotina</taxon>
        <taxon>Sordariomycetes</taxon>
        <taxon>Hypocreomycetidae</taxon>
        <taxon>Hypocreales</taxon>
        <taxon>Nectriaceae</taxon>
        <taxon>Fusarium</taxon>
        <taxon>Fusarium decemcellulare species complex</taxon>
    </lineage>
</organism>
<dbReference type="Proteomes" id="UP000554235">
    <property type="component" value="Unassembled WGS sequence"/>
</dbReference>
<dbReference type="OrthoDB" id="10250282at2759"/>
<dbReference type="PANTHER" id="PTHR46825:SF9">
    <property type="entry name" value="BETA-LACTAMASE-RELATED DOMAIN-CONTAINING PROTEIN"/>
    <property type="match status" value="1"/>
</dbReference>